<evidence type="ECO:0000313" key="1">
    <source>
        <dbReference type="EMBL" id="KAK1132521.1"/>
    </source>
</evidence>
<dbReference type="EMBL" id="JAHYIQ010000004">
    <property type="protein sequence ID" value="KAK1132521.1"/>
    <property type="molecule type" value="Genomic_DNA"/>
</dbReference>
<sequence>MHHRLSGEYQTRVFVTPRVGMSERGSQRTRNGGDSLEMERRYLGAEEHVINEKDESLMSSDKPCLSTVLMTTTTTIAHMGILPARDKGNSVVSHRRR</sequence>
<gene>
    <name evidence="1" type="ORF">K0M31_013904</name>
</gene>
<evidence type="ECO:0000313" key="2">
    <source>
        <dbReference type="Proteomes" id="UP001177670"/>
    </source>
</evidence>
<accession>A0AA40G7R7</accession>
<organism evidence="1 2">
    <name type="scientific">Melipona bicolor</name>
    <dbReference type="NCBI Taxonomy" id="60889"/>
    <lineage>
        <taxon>Eukaryota</taxon>
        <taxon>Metazoa</taxon>
        <taxon>Ecdysozoa</taxon>
        <taxon>Arthropoda</taxon>
        <taxon>Hexapoda</taxon>
        <taxon>Insecta</taxon>
        <taxon>Pterygota</taxon>
        <taxon>Neoptera</taxon>
        <taxon>Endopterygota</taxon>
        <taxon>Hymenoptera</taxon>
        <taxon>Apocrita</taxon>
        <taxon>Aculeata</taxon>
        <taxon>Apoidea</taxon>
        <taxon>Anthophila</taxon>
        <taxon>Apidae</taxon>
        <taxon>Melipona</taxon>
    </lineage>
</organism>
<name>A0AA40G7R7_9HYME</name>
<comment type="caution">
    <text evidence="1">The sequence shown here is derived from an EMBL/GenBank/DDBJ whole genome shotgun (WGS) entry which is preliminary data.</text>
</comment>
<keyword evidence="2" id="KW-1185">Reference proteome</keyword>
<dbReference type="Proteomes" id="UP001177670">
    <property type="component" value="Unassembled WGS sequence"/>
</dbReference>
<dbReference type="AlphaFoldDB" id="A0AA40G7R7"/>
<proteinExistence type="predicted"/>
<protein>
    <submittedName>
        <fullName evidence="1">Uncharacterized protein</fullName>
    </submittedName>
</protein>
<reference evidence="1" key="1">
    <citation type="submission" date="2021-10" db="EMBL/GenBank/DDBJ databases">
        <title>Melipona bicolor Genome sequencing and assembly.</title>
        <authorList>
            <person name="Araujo N.S."/>
            <person name="Arias M.C."/>
        </authorList>
    </citation>
    <scope>NUCLEOTIDE SEQUENCE</scope>
    <source>
        <strain evidence="1">USP_2M_L1-L4_2017</strain>
        <tissue evidence="1">Whole body</tissue>
    </source>
</reference>